<feature type="domain" description="Serine-threonine/tyrosine-protein kinase catalytic" evidence="1">
    <location>
        <begin position="15"/>
        <end position="87"/>
    </location>
</feature>
<dbReference type="Pfam" id="PF07714">
    <property type="entry name" value="PK_Tyr_Ser-Thr"/>
    <property type="match status" value="1"/>
</dbReference>
<reference evidence="2 3" key="1">
    <citation type="submission" date="2024-01" db="EMBL/GenBank/DDBJ databases">
        <title>A telomere-to-telomere, gap-free genome of sweet tea (Lithocarpus litseifolius).</title>
        <authorList>
            <person name="Zhou J."/>
        </authorList>
    </citation>
    <scope>NUCLEOTIDE SEQUENCE [LARGE SCALE GENOMIC DNA]</scope>
    <source>
        <strain evidence="2">Zhou-2022a</strain>
        <tissue evidence="2">Leaf</tissue>
    </source>
</reference>
<dbReference type="SUPFAM" id="SSF56112">
    <property type="entry name" value="Protein kinase-like (PK-like)"/>
    <property type="match status" value="1"/>
</dbReference>
<evidence type="ECO:0000313" key="3">
    <source>
        <dbReference type="Proteomes" id="UP001459277"/>
    </source>
</evidence>
<keyword evidence="3" id="KW-1185">Reference proteome</keyword>
<dbReference type="InterPro" id="IPR011009">
    <property type="entry name" value="Kinase-like_dom_sf"/>
</dbReference>
<proteinExistence type="predicted"/>
<evidence type="ECO:0000313" key="2">
    <source>
        <dbReference type="EMBL" id="KAL0009552.1"/>
    </source>
</evidence>
<organism evidence="2 3">
    <name type="scientific">Lithocarpus litseifolius</name>
    <dbReference type="NCBI Taxonomy" id="425828"/>
    <lineage>
        <taxon>Eukaryota</taxon>
        <taxon>Viridiplantae</taxon>
        <taxon>Streptophyta</taxon>
        <taxon>Embryophyta</taxon>
        <taxon>Tracheophyta</taxon>
        <taxon>Spermatophyta</taxon>
        <taxon>Magnoliopsida</taxon>
        <taxon>eudicotyledons</taxon>
        <taxon>Gunneridae</taxon>
        <taxon>Pentapetalae</taxon>
        <taxon>rosids</taxon>
        <taxon>fabids</taxon>
        <taxon>Fagales</taxon>
        <taxon>Fagaceae</taxon>
        <taxon>Lithocarpus</taxon>
    </lineage>
</organism>
<comment type="caution">
    <text evidence="2">The sequence shown here is derived from an EMBL/GenBank/DDBJ whole genome shotgun (WGS) entry which is preliminary data.</text>
</comment>
<gene>
    <name evidence="2" type="ORF">SO802_011054</name>
</gene>
<dbReference type="Gene3D" id="1.10.510.10">
    <property type="entry name" value="Transferase(Phosphotransferase) domain 1"/>
    <property type="match status" value="1"/>
</dbReference>
<dbReference type="EMBL" id="JAZDWU010000003">
    <property type="protein sequence ID" value="KAL0009552.1"/>
    <property type="molecule type" value="Genomic_DNA"/>
</dbReference>
<protein>
    <recommendedName>
        <fullName evidence="1">Serine-threonine/tyrosine-protein kinase catalytic domain-containing protein</fullName>
    </recommendedName>
</protein>
<dbReference type="AlphaFoldDB" id="A0AAW2DGG1"/>
<accession>A0AAW2DGG1</accession>
<dbReference type="PANTHER" id="PTHR46146">
    <property type="entry name" value="SERINE/THREONINE-PROTEIN KINASE-LIKE PROTEIN CCR4"/>
    <property type="match status" value="1"/>
</dbReference>
<dbReference type="PANTHER" id="PTHR46146:SF4">
    <property type="entry name" value="SERINE_THREONINE-PROTEIN KINASE-LIKE PROTEIN CCR4"/>
    <property type="match status" value="1"/>
</dbReference>
<evidence type="ECO:0000259" key="1">
    <source>
        <dbReference type="Pfam" id="PF07714"/>
    </source>
</evidence>
<sequence length="159" mass="17747">MAIKCKNSVRACEIDSKALSRLSHNNLVCLLGCCEDSIKPKWVYEYMKNGNLQDHLHKLQSSPLMSSWATRIEVALDAAKGIEYLHKLLLTTTQTLVVEHSFLPSAKPESSGRIWNGTNTIPDFTKELPILSLFPADKSGIDANSDSKETPPRFNHPIQ</sequence>
<dbReference type="GO" id="GO:0004672">
    <property type="term" value="F:protein kinase activity"/>
    <property type="evidence" value="ECO:0007669"/>
    <property type="project" value="InterPro"/>
</dbReference>
<dbReference type="Proteomes" id="UP001459277">
    <property type="component" value="Unassembled WGS sequence"/>
</dbReference>
<name>A0AAW2DGG1_9ROSI</name>
<dbReference type="InterPro" id="IPR001245">
    <property type="entry name" value="Ser-Thr/Tyr_kinase_cat_dom"/>
</dbReference>